<dbReference type="KEGG" id="cbac:JI75_06665"/>
<evidence type="ECO:0000256" key="2">
    <source>
        <dbReference type="ARBA" id="ARBA00023125"/>
    </source>
</evidence>
<organism evidence="6 7">
    <name type="scientific">Berryella intestinalis</name>
    <dbReference type="NCBI Taxonomy" id="1531429"/>
    <lineage>
        <taxon>Bacteria</taxon>
        <taxon>Bacillati</taxon>
        <taxon>Actinomycetota</taxon>
        <taxon>Coriobacteriia</taxon>
        <taxon>Eggerthellales</taxon>
        <taxon>Eggerthellaceae</taxon>
        <taxon>Berryella</taxon>
    </lineage>
</organism>
<keyword evidence="3" id="KW-0804">Transcription</keyword>
<dbReference type="SUPFAM" id="SSF46894">
    <property type="entry name" value="C-terminal effector domain of the bipartite response regulators"/>
    <property type="match status" value="1"/>
</dbReference>
<evidence type="ECO:0000256" key="1">
    <source>
        <dbReference type="ARBA" id="ARBA00023015"/>
    </source>
</evidence>
<dbReference type="Pfam" id="PF00196">
    <property type="entry name" value="GerE"/>
    <property type="match status" value="1"/>
</dbReference>
<dbReference type="PROSITE" id="PS50043">
    <property type="entry name" value="HTH_LUXR_2"/>
    <property type="match status" value="1"/>
</dbReference>
<protein>
    <recommendedName>
        <fullName evidence="5">HTH luxR-type domain-containing protein</fullName>
    </recommendedName>
</protein>
<dbReference type="PANTHER" id="PTHR44688:SF16">
    <property type="entry name" value="DNA-BINDING TRANSCRIPTIONAL ACTIVATOR DEVR_DOSR"/>
    <property type="match status" value="1"/>
</dbReference>
<dbReference type="PRINTS" id="PR00038">
    <property type="entry name" value="HTHLUXR"/>
</dbReference>
<keyword evidence="2" id="KW-0238">DNA-binding</keyword>
<feature type="transmembrane region" description="Helical" evidence="4">
    <location>
        <begin position="144"/>
        <end position="162"/>
    </location>
</feature>
<dbReference type="Proteomes" id="UP000031121">
    <property type="component" value="Chromosome"/>
</dbReference>
<dbReference type="AlphaFoldDB" id="A0A0A8B4P7"/>
<feature type="transmembrane region" description="Helical" evidence="4">
    <location>
        <begin position="55"/>
        <end position="72"/>
    </location>
</feature>
<dbReference type="GO" id="GO:0003677">
    <property type="term" value="F:DNA binding"/>
    <property type="evidence" value="ECO:0007669"/>
    <property type="project" value="UniProtKB-KW"/>
</dbReference>
<dbReference type="HOGENOM" id="CLU_027066_2_0_11"/>
<dbReference type="EMBL" id="CP009302">
    <property type="protein sequence ID" value="AJC12385.1"/>
    <property type="molecule type" value="Genomic_DNA"/>
</dbReference>
<dbReference type="CDD" id="cd06170">
    <property type="entry name" value="LuxR_C_like"/>
    <property type="match status" value="1"/>
</dbReference>
<keyword evidence="4" id="KW-1133">Transmembrane helix</keyword>
<gene>
    <name evidence="6" type="ORF">JI75_06665</name>
</gene>
<dbReference type="GO" id="GO:0006355">
    <property type="term" value="P:regulation of DNA-templated transcription"/>
    <property type="evidence" value="ECO:0007669"/>
    <property type="project" value="InterPro"/>
</dbReference>
<feature type="transmembrane region" description="Helical" evidence="4">
    <location>
        <begin position="168"/>
        <end position="186"/>
    </location>
</feature>
<dbReference type="STRING" id="1531429.JI75_06665"/>
<feature type="transmembrane region" description="Helical" evidence="4">
    <location>
        <begin position="207"/>
        <end position="228"/>
    </location>
</feature>
<evidence type="ECO:0000313" key="7">
    <source>
        <dbReference type="Proteomes" id="UP000031121"/>
    </source>
</evidence>
<sequence length="476" mass="50594">MMDATALDSTSTATIFPLRFLGASLLIAWLCCTHIVEIFPVTGAHDLDARNVSDLFMRIGDISTFVVLAVMAPRIGSLAHHRPALWVLSGIASAGTAICGFVLIPGAGDTAALALGSVVTAVGGAVLFCVWAQIYSRMGATQTVVYGAASCIAAMLVSLGIVSMRQPVALALTSALPLLCAACALASQKLVAPEAPWKSDVRFPVPWKLIALMIIAAFMSGLCGLLLSSQTGGAIHRVLATGLAGMALLGMAFILRERFDARLLAQVSLPLALVALVSMPFAGSEFGELVSIAAKLAYVWFTLFVLLLLANIARRFDVPALRMFAIVRACSEAAILAGVIAKRSIWEFGLHYDQAFLFACMAAGAVAIVACLVIWVSEKTVNDDWGASGISVTTGARVEGDRERYLARCAAVAERFGLTAREAEILQLIGEGRSRTEIRQMLFLSENTVKTHVRHVYQKLGIHSKSEALQLIEAES</sequence>
<keyword evidence="4" id="KW-0472">Membrane</keyword>
<reference evidence="7" key="1">
    <citation type="submission" date="2014-08" db="EMBL/GenBank/DDBJ databases">
        <title>Coriobacteriaceae sp. complete genome.</title>
        <authorList>
            <person name="Looft T."/>
            <person name="Bayles D.O."/>
            <person name="Stanton T.B."/>
        </authorList>
    </citation>
    <scope>NUCLEOTIDE SEQUENCE [LARGE SCALE GENOMIC DNA]</scope>
    <source>
        <strain evidence="7">68-1-3</strain>
    </source>
</reference>
<evidence type="ECO:0000313" key="6">
    <source>
        <dbReference type="EMBL" id="AJC12385.1"/>
    </source>
</evidence>
<feature type="transmembrane region" description="Helical" evidence="4">
    <location>
        <begin position="321"/>
        <end position="341"/>
    </location>
</feature>
<keyword evidence="7" id="KW-1185">Reference proteome</keyword>
<evidence type="ECO:0000256" key="3">
    <source>
        <dbReference type="ARBA" id="ARBA00023163"/>
    </source>
</evidence>
<dbReference type="Gene3D" id="1.10.10.10">
    <property type="entry name" value="Winged helix-like DNA-binding domain superfamily/Winged helix DNA-binding domain"/>
    <property type="match status" value="1"/>
</dbReference>
<feature type="transmembrane region" description="Helical" evidence="4">
    <location>
        <begin position="84"/>
        <end position="104"/>
    </location>
</feature>
<name>A0A0A8B4P7_9ACTN</name>
<feature type="transmembrane region" description="Helical" evidence="4">
    <location>
        <begin position="356"/>
        <end position="376"/>
    </location>
</feature>
<accession>A0A0A8B4P7</accession>
<evidence type="ECO:0000256" key="4">
    <source>
        <dbReference type="SAM" id="Phobius"/>
    </source>
</evidence>
<keyword evidence="4" id="KW-0812">Transmembrane</keyword>
<dbReference type="PANTHER" id="PTHR44688">
    <property type="entry name" value="DNA-BINDING TRANSCRIPTIONAL ACTIVATOR DEVR_DOSR"/>
    <property type="match status" value="1"/>
</dbReference>
<feature type="domain" description="HTH luxR-type" evidence="5">
    <location>
        <begin position="411"/>
        <end position="476"/>
    </location>
</feature>
<keyword evidence="1" id="KW-0805">Transcription regulation</keyword>
<feature type="transmembrane region" description="Helical" evidence="4">
    <location>
        <begin position="289"/>
        <end position="309"/>
    </location>
</feature>
<feature type="transmembrane region" description="Helical" evidence="4">
    <location>
        <begin position="20"/>
        <end position="43"/>
    </location>
</feature>
<proteinExistence type="predicted"/>
<dbReference type="InterPro" id="IPR000792">
    <property type="entry name" value="Tscrpt_reg_LuxR_C"/>
</dbReference>
<dbReference type="InterPro" id="IPR016032">
    <property type="entry name" value="Sig_transdc_resp-reg_C-effctor"/>
</dbReference>
<dbReference type="InterPro" id="IPR036388">
    <property type="entry name" value="WH-like_DNA-bd_sf"/>
</dbReference>
<feature type="transmembrane region" description="Helical" evidence="4">
    <location>
        <begin position="234"/>
        <end position="256"/>
    </location>
</feature>
<feature type="transmembrane region" description="Helical" evidence="4">
    <location>
        <begin position="110"/>
        <end position="132"/>
    </location>
</feature>
<feature type="transmembrane region" description="Helical" evidence="4">
    <location>
        <begin position="263"/>
        <end position="283"/>
    </location>
</feature>
<reference evidence="6 7" key="2">
    <citation type="journal article" date="2015" name="Genome Announc.">
        <title>Complete Genome Sequence of Coriobacteriaceae Strain 68-1-3, a Novel Mucus-Degrading Isolate from the Swine Intestinal Tract.</title>
        <authorList>
            <person name="Looft T."/>
            <person name="Bayles D.O."/>
            <person name="Alt D.P."/>
            <person name="Stanton T.B."/>
        </authorList>
    </citation>
    <scope>NUCLEOTIDE SEQUENCE [LARGE SCALE GENOMIC DNA]</scope>
    <source>
        <strain evidence="6 7">68-1-3</strain>
    </source>
</reference>
<evidence type="ECO:0000259" key="5">
    <source>
        <dbReference type="PROSITE" id="PS50043"/>
    </source>
</evidence>
<dbReference type="SMART" id="SM00421">
    <property type="entry name" value="HTH_LUXR"/>
    <property type="match status" value="1"/>
</dbReference>